<dbReference type="STRING" id="383372.Rcas_1781"/>
<gene>
    <name evidence="3" type="ordered locus">Rcas_1781</name>
</gene>
<name>A7NK53_ROSCS</name>
<dbReference type="EMBL" id="CP000804">
    <property type="protein sequence ID" value="ABU57873.1"/>
    <property type="molecule type" value="Genomic_DNA"/>
</dbReference>
<dbReference type="InterPro" id="IPR050721">
    <property type="entry name" value="Trk_Ktr_HKT_K-transport"/>
</dbReference>
<dbReference type="KEGG" id="rca:Rcas_1781"/>
<dbReference type="SUPFAM" id="SSF51735">
    <property type="entry name" value="NAD(P)-binding Rossmann-fold domains"/>
    <property type="match status" value="1"/>
</dbReference>
<keyword evidence="4" id="KW-1185">Reference proteome</keyword>
<evidence type="ECO:0000259" key="1">
    <source>
        <dbReference type="PROSITE" id="PS51201"/>
    </source>
</evidence>
<reference evidence="3 4" key="1">
    <citation type="submission" date="2007-08" db="EMBL/GenBank/DDBJ databases">
        <title>Complete sequence of Roseiflexus castenholzii DSM 13941.</title>
        <authorList>
            <consortium name="US DOE Joint Genome Institute"/>
            <person name="Copeland A."/>
            <person name="Lucas S."/>
            <person name="Lapidus A."/>
            <person name="Barry K."/>
            <person name="Glavina del Rio T."/>
            <person name="Dalin E."/>
            <person name="Tice H."/>
            <person name="Pitluck S."/>
            <person name="Thompson L.S."/>
            <person name="Brettin T."/>
            <person name="Bruce D."/>
            <person name="Detter J.C."/>
            <person name="Han C."/>
            <person name="Tapia R."/>
            <person name="Schmutz J."/>
            <person name="Larimer F."/>
            <person name="Land M."/>
            <person name="Hauser L."/>
            <person name="Kyrpides N."/>
            <person name="Mikhailova N."/>
            <person name="Bryant D.A."/>
            <person name="Hanada S."/>
            <person name="Tsukatani Y."/>
            <person name="Richardson P."/>
        </authorList>
    </citation>
    <scope>NUCLEOTIDE SEQUENCE [LARGE SCALE GENOMIC DNA]</scope>
    <source>
        <strain evidence="4">DSM 13941 / HLO8</strain>
    </source>
</reference>
<proteinExistence type="predicted"/>
<dbReference type="Gene3D" id="3.40.50.720">
    <property type="entry name" value="NAD(P)-binding Rossmann-like Domain"/>
    <property type="match status" value="1"/>
</dbReference>
<dbReference type="InterPro" id="IPR036721">
    <property type="entry name" value="RCK_C_sf"/>
</dbReference>
<dbReference type="SUPFAM" id="SSF116726">
    <property type="entry name" value="TrkA C-terminal domain-like"/>
    <property type="match status" value="1"/>
</dbReference>
<dbReference type="PROSITE" id="PS51202">
    <property type="entry name" value="RCK_C"/>
    <property type="match status" value="1"/>
</dbReference>
<protein>
    <submittedName>
        <fullName evidence="3">TrkA-N domain protein</fullName>
    </submittedName>
</protein>
<dbReference type="eggNOG" id="COG0569">
    <property type="taxonomic scope" value="Bacteria"/>
</dbReference>
<evidence type="ECO:0000259" key="2">
    <source>
        <dbReference type="PROSITE" id="PS51202"/>
    </source>
</evidence>
<dbReference type="Proteomes" id="UP000000263">
    <property type="component" value="Chromosome"/>
</dbReference>
<dbReference type="Gene3D" id="3.30.70.1450">
    <property type="entry name" value="Regulator of K+ conductance, C-terminal domain"/>
    <property type="match status" value="1"/>
</dbReference>
<dbReference type="InterPro" id="IPR036291">
    <property type="entry name" value="NAD(P)-bd_dom_sf"/>
</dbReference>
<evidence type="ECO:0000313" key="4">
    <source>
        <dbReference type="Proteomes" id="UP000000263"/>
    </source>
</evidence>
<sequence>MPRLNGKPEFAVIGLGRFGSSLALTLAERGFSVLGIDRDRAIVQSLADRLTQTVALDSTDEHALRAVDIPSFDTVVIAIGSNFEANLLTTVAVKSLGVPHVICKATTDRQRTILLRVGADRVILPEHEAGCRLAQELAAPGMVDQIALGVEHSITELRVPSSFVGHTLRECDLRRRYGVTVLAVKRGEHLTVFPAPDFTFAHGDLLAVIGENQSVARIAELK</sequence>
<dbReference type="PANTHER" id="PTHR43833">
    <property type="entry name" value="POTASSIUM CHANNEL PROTEIN 2-RELATED-RELATED"/>
    <property type="match status" value="1"/>
</dbReference>
<dbReference type="Pfam" id="PF02254">
    <property type="entry name" value="TrkA_N"/>
    <property type="match status" value="1"/>
</dbReference>
<accession>A7NK53</accession>
<dbReference type="OrthoDB" id="9776294at2"/>
<dbReference type="HOGENOM" id="CLU_046525_3_2_0"/>
<dbReference type="InterPro" id="IPR003148">
    <property type="entry name" value="RCK_N"/>
</dbReference>
<feature type="domain" description="RCK C-terminal" evidence="2">
    <location>
        <begin position="141"/>
        <end position="222"/>
    </location>
</feature>
<organism evidence="3 4">
    <name type="scientific">Roseiflexus castenholzii (strain DSM 13941 / HLO8)</name>
    <dbReference type="NCBI Taxonomy" id="383372"/>
    <lineage>
        <taxon>Bacteria</taxon>
        <taxon>Bacillati</taxon>
        <taxon>Chloroflexota</taxon>
        <taxon>Chloroflexia</taxon>
        <taxon>Chloroflexales</taxon>
        <taxon>Roseiflexineae</taxon>
        <taxon>Roseiflexaceae</taxon>
        <taxon>Roseiflexus</taxon>
    </lineage>
</organism>
<dbReference type="RefSeq" id="WP_012120299.1">
    <property type="nucleotide sequence ID" value="NC_009767.1"/>
</dbReference>
<dbReference type="GO" id="GO:0006813">
    <property type="term" value="P:potassium ion transport"/>
    <property type="evidence" value="ECO:0007669"/>
    <property type="project" value="InterPro"/>
</dbReference>
<dbReference type="Pfam" id="PF02080">
    <property type="entry name" value="TrkA_C"/>
    <property type="match status" value="1"/>
</dbReference>
<dbReference type="GO" id="GO:0008324">
    <property type="term" value="F:monoatomic cation transmembrane transporter activity"/>
    <property type="evidence" value="ECO:0007669"/>
    <property type="project" value="InterPro"/>
</dbReference>
<dbReference type="AlphaFoldDB" id="A7NK53"/>
<dbReference type="InterPro" id="IPR006037">
    <property type="entry name" value="RCK_C"/>
</dbReference>
<dbReference type="PANTHER" id="PTHR43833:SF7">
    <property type="entry name" value="KTR SYSTEM POTASSIUM UPTAKE PROTEIN C"/>
    <property type="match status" value="1"/>
</dbReference>
<feature type="domain" description="RCK N-terminal" evidence="1">
    <location>
        <begin position="7"/>
        <end position="124"/>
    </location>
</feature>
<dbReference type="PROSITE" id="PS51201">
    <property type="entry name" value="RCK_N"/>
    <property type="match status" value="1"/>
</dbReference>
<evidence type="ECO:0000313" key="3">
    <source>
        <dbReference type="EMBL" id="ABU57873.1"/>
    </source>
</evidence>